<evidence type="ECO:0000313" key="4">
    <source>
        <dbReference type="EMBL" id="QWQ37169.1"/>
    </source>
</evidence>
<dbReference type="SUPFAM" id="SSF53756">
    <property type="entry name" value="UDP-Glycosyltransferase/glycogen phosphorylase"/>
    <property type="match status" value="1"/>
</dbReference>
<organism evidence="4 5">
    <name type="scientific">Arthrobacter sunyaminii</name>
    <dbReference type="NCBI Taxonomy" id="2816859"/>
    <lineage>
        <taxon>Bacteria</taxon>
        <taxon>Bacillati</taxon>
        <taxon>Actinomycetota</taxon>
        <taxon>Actinomycetes</taxon>
        <taxon>Micrococcales</taxon>
        <taxon>Micrococcaceae</taxon>
        <taxon>Arthrobacter</taxon>
    </lineage>
</organism>
<reference evidence="4" key="1">
    <citation type="submission" date="2021-06" db="EMBL/GenBank/DDBJ databases">
        <title>Novel species in genus Arthrobacter.</title>
        <authorList>
            <person name="Zhang G."/>
        </authorList>
    </citation>
    <scope>NUCLEOTIDE SEQUENCE</scope>
    <source>
        <strain evidence="4">Zg-ZUI122</strain>
    </source>
</reference>
<dbReference type="Proteomes" id="UP000680588">
    <property type="component" value="Chromosome"/>
</dbReference>
<dbReference type="KEGG" id="asun:KG104_05225"/>
<evidence type="ECO:0000256" key="1">
    <source>
        <dbReference type="ARBA" id="ARBA00022676"/>
    </source>
</evidence>
<dbReference type="InterPro" id="IPR028098">
    <property type="entry name" value="Glyco_trans_4-like_N"/>
</dbReference>
<dbReference type="GO" id="GO:0016757">
    <property type="term" value="F:glycosyltransferase activity"/>
    <property type="evidence" value="ECO:0007669"/>
    <property type="project" value="UniProtKB-KW"/>
</dbReference>
<protein>
    <submittedName>
        <fullName evidence="4">Glycosyltransferase family 4 protein</fullName>
    </submittedName>
</protein>
<dbReference type="EMBL" id="CP076456">
    <property type="protein sequence ID" value="QWQ37169.1"/>
    <property type="molecule type" value="Genomic_DNA"/>
</dbReference>
<accession>A0A975S7C1</accession>
<dbReference type="CDD" id="cd03801">
    <property type="entry name" value="GT4_PimA-like"/>
    <property type="match status" value="1"/>
</dbReference>
<dbReference type="AlphaFoldDB" id="A0A975S7C1"/>
<gene>
    <name evidence="4" type="ORF">KG104_05225</name>
</gene>
<keyword evidence="2" id="KW-0808">Transferase</keyword>
<dbReference type="Pfam" id="PF13439">
    <property type="entry name" value="Glyco_transf_4"/>
    <property type="match status" value="1"/>
</dbReference>
<feature type="domain" description="Glycosyltransferase subfamily 4-like N-terminal" evidence="3">
    <location>
        <begin position="3"/>
        <end position="153"/>
    </location>
</feature>
<keyword evidence="1" id="KW-0328">Glycosyltransferase</keyword>
<dbReference type="Pfam" id="PF13692">
    <property type="entry name" value="Glyco_trans_1_4"/>
    <property type="match status" value="1"/>
</dbReference>
<evidence type="ECO:0000313" key="5">
    <source>
        <dbReference type="Proteomes" id="UP000680588"/>
    </source>
</evidence>
<proteinExistence type="predicted"/>
<evidence type="ECO:0000256" key="2">
    <source>
        <dbReference type="ARBA" id="ARBA00022679"/>
    </source>
</evidence>
<evidence type="ECO:0000259" key="3">
    <source>
        <dbReference type="Pfam" id="PF13439"/>
    </source>
</evidence>
<dbReference type="Gene3D" id="3.40.50.2000">
    <property type="entry name" value="Glycogen Phosphorylase B"/>
    <property type="match status" value="2"/>
</dbReference>
<name>A0A975S7C1_9MICC</name>
<keyword evidence="5" id="KW-1185">Reference proteome</keyword>
<sequence length="346" mass="36957">MARTWANYLAGSGHSVTFISVAAEGDKSLLHPEVNAVFIGERHNHVFKVFKLRRTLEAARFHAVVSAQMYPNLLLQAASIGMKGSRPKVILSEHNLVSLGMPDATPAHRRKVAVARLTYRFADHVVAVSHPVAGELVSWFQVPGKKCTVVANPAADKVGLTNQKMRLPQGEMGIQIILPCRQVIQKQPHLAVLTAAVLTKRGIDASVVAFGGGPMSEELNKLAADNGVELQQRGWVHRWFDHVAPGSIVLLPSKREGFGNVLVEAAAVGIPSVAFSGALGVADAVLPGITGELVADDSPEAFADGILRARELDPLVARRWLSRFSADASGETLEGVLTRCVGGMAS</sequence>
<dbReference type="PANTHER" id="PTHR12526:SF510">
    <property type="entry name" value="D-INOSITOL 3-PHOSPHATE GLYCOSYLTRANSFERASE"/>
    <property type="match status" value="1"/>
</dbReference>
<dbReference type="PANTHER" id="PTHR12526">
    <property type="entry name" value="GLYCOSYLTRANSFERASE"/>
    <property type="match status" value="1"/>
</dbReference>